<evidence type="ECO:0000313" key="10">
    <source>
        <dbReference type="Proteomes" id="UP000326759"/>
    </source>
</evidence>
<keyword evidence="10" id="KW-1185">Reference proteome</keyword>
<dbReference type="EMBL" id="SEYY01003764">
    <property type="protein sequence ID" value="KAB7504096.1"/>
    <property type="molecule type" value="Genomic_DNA"/>
</dbReference>
<keyword evidence="6" id="KW-0299">Galactose metabolism</keyword>
<dbReference type="Proteomes" id="UP000326759">
    <property type="component" value="Unassembled WGS sequence"/>
</dbReference>
<protein>
    <recommendedName>
        <fullName evidence="4">UDP-glucose 4-epimerase</fullName>
        <ecNumber evidence="4">5.1.3.2</ecNumber>
    </recommendedName>
</protein>
<dbReference type="InterPro" id="IPR001509">
    <property type="entry name" value="Epimerase_deHydtase"/>
</dbReference>
<accession>A0A5N5TBT8</accession>
<dbReference type="Gene3D" id="3.90.25.10">
    <property type="entry name" value="UDP-galactose 4-epimerase, domain 1"/>
    <property type="match status" value="1"/>
</dbReference>
<comment type="pathway">
    <text evidence="3">Carbohydrate metabolism; galactose metabolism.</text>
</comment>
<name>A0A5N5TBT8_9CRUS</name>
<comment type="caution">
    <text evidence="9">The sequence shown here is derived from an EMBL/GenBank/DDBJ whole genome shotgun (WGS) entry which is preliminary data.</text>
</comment>
<dbReference type="PANTHER" id="PTHR43725">
    <property type="entry name" value="UDP-GLUCOSE 4-EPIMERASE"/>
    <property type="match status" value="1"/>
</dbReference>
<evidence type="ECO:0000256" key="6">
    <source>
        <dbReference type="ARBA" id="ARBA00023144"/>
    </source>
</evidence>
<dbReference type="OrthoDB" id="9402762at2759"/>
<gene>
    <name evidence="9" type="primary">Gale_1</name>
    <name evidence="9" type="ORF">Anas_12442</name>
</gene>
<dbReference type="Pfam" id="PF01370">
    <property type="entry name" value="Epimerase"/>
    <property type="match status" value="1"/>
</dbReference>
<dbReference type="AlphaFoldDB" id="A0A5N5TBT8"/>
<proteinExistence type="predicted"/>
<evidence type="ECO:0000256" key="1">
    <source>
        <dbReference type="ARBA" id="ARBA00000083"/>
    </source>
</evidence>
<evidence type="ECO:0000313" key="9">
    <source>
        <dbReference type="EMBL" id="KAB7504096.1"/>
    </source>
</evidence>
<dbReference type="InterPro" id="IPR036291">
    <property type="entry name" value="NAD(P)-bd_dom_sf"/>
</dbReference>
<dbReference type="Gene3D" id="3.40.50.720">
    <property type="entry name" value="NAD(P)-binding Rossmann-like Domain"/>
    <property type="match status" value="2"/>
</dbReference>
<evidence type="ECO:0000256" key="4">
    <source>
        <dbReference type="ARBA" id="ARBA00013189"/>
    </source>
</evidence>
<dbReference type="GO" id="GO:0005829">
    <property type="term" value="C:cytosol"/>
    <property type="evidence" value="ECO:0007669"/>
    <property type="project" value="TreeGrafter"/>
</dbReference>
<comment type="catalytic activity">
    <reaction evidence="1">
        <text>UDP-alpha-D-glucose = UDP-alpha-D-galactose</text>
        <dbReference type="Rhea" id="RHEA:22168"/>
        <dbReference type="ChEBI" id="CHEBI:58885"/>
        <dbReference type="ChEBI" id="CHEBI:66914"/>
        <dbReference type="EC" id="5.1.3.2"/>
    </reaction>
</comment>
<organism evidence="9 10">
    <name type="scientific">Armadillidium nasatum</name>
    <dbReference type="NCBI Taxonomy" id="96803"/>
    <lineage>
        <taxon>Eukaryota</taxon>
        <taxon>Metazoa</taxon>
        <taxon>Ecdysozoa</taxon>
        <taxon>Arthropoda</taxon>
        <taxon>Crustacea</taxon>
        <taxon>Multicrustacea</taxon>
        <taxon>Malacostraca</taxon>
        <taxon>Eumalacostraca</taxon>
        <taxon>Peracarida</taxon>
        <taxon>Isopoda</taxon>
        <taxon>Oniscidea</taxon>
        <taxon>Crinocheta</taxon>
        <taxon>Armadillidiidae</taxon>
        <taxon>Armadillidium</taxon>
    </lineage>
</organism>
<dbReference type="EC" id="5.1.3.2" evidence="4"/>
<evidence type="ECO:0000256" key="7">
    <source>
        <dbReference type="ARBA" id="ARBA00023235"/>
    </source>
</evidence>
<evidence type="ECO:0000259" key="8">
    <source>
        <dbReference type="Pfam" id="PF01370"/>
    </source>
</evidence>
<evidence type="ECO:0000256" key="2">
    <source>
        <dbReference type="ARBA" id="ARBA00001911"/>
    </source>
</evidence>
<comment type="cofactor">
    <cofactor evidence="2">
        <name>NAD(+)</name>
        <dbReference type="ChEBI" id="CHEBI:57540"/>
    </cofactor>
</comment>
<dbReference type="PANTHER" id="PTHR43725:SF47">
    <property type="entry name" value="UDP-GLUCOSE 4-EPIMERASE"/>
    <property type="match status" value="1"/>
</dbReference>
<sequence length="243" mass="26578">MSLNRLTVLVTGGAGYIGSHTVLELLNIGHDLIVTDNCINAVEGENGGKPPALVRVEEITGKTHKIDVVIHFAALKSVGESVKYPLEYYQTTVYGTPQYLPMDENHPTGQKVTNPYGQTKYMSEQILKDLTVSDKSGLIGEDPRGIPTNLMPFISQVAVGKRKTLQVFGSDYDTPDGTGIRDYIHVVDLAIGHVSALKKLFEGSFSGFKAYNLGTGKGEDTWNWQNPIPLALKYFIIIGNFFG</sequence>
<evidence type="ECO:0000256" key="5">
    <source>
        <dbReference type="ARBA" id="ARBA00023027"/>
    </source>
</evidence>
<dbReference type="SUPFAM" id="SSF51735">
    <property type="entry name" value="NAD(P)-binding Rossmann-fold domains"/>
    <property type="match status" value="1"/>
</dbReference>
<reference evidence="9 10" key="1">
    <citation type="journal article" date="2019" name="PLoS Biol.">
        <title>Sex chromosomes control vertical transmission of feminizing Wolbachia symbionts in an isopod.</title>
        <authorList>
            <person name="Becking T."/>
            <person name="Chebbi M.A."/>
            <person name="Giraud I."/>
            <person name="Moumen B."/>
            <person name="Laverre T."/>
            <person name="Caubet Y."/>
            <person name="Peccoud J."/>
            <person name="Gilbert C."/>
            <person name="Cordaux R."/>
        </authorList>
    </citation>
    <scope>NUCLEOTIDE SEQUENCE [LARGE SCALE GENOMIC DNA]</scope>
    <source>
        <strain evidence="9">ANa2</strain>
        <tissue evidence="9">Whole body excluding digestive tract and cuticle</tissue>
    </source>
</reference>
<keyword evidence="5" id="KW-0520">NAD</keyword>
<evidence type="ECO:0000256" key="3">
    <source>
        <dbReference type="ARBA" id="ARBA00004947"/>
    </source>
</evidence>
<keyword evidence="6" id="KW-0119">Carbohydrate metabolism</keyword>
<keyword evidence="7" id="KW-0413">Isomerase</keyword>
<feature type="domain" description="NAD-dependent epimerase/dehydratase" evidence="8">
    <location>
        <begin position="8"/>
        <end position="96"/>
    </location>
</feature>
<dbReference type="GO" id="GO:0033499">
    <property type="term" value="P:galactose catabolic process via UDP-galactose, Leloir pathway"/>
    <property type="evidence" value="ECO:0007669"/>
    <property type="project" value="TreeGrafter"/>
</dbReference>
<dbReference type="GO" id="GO:0003978">
    <property type="term" value="F:UDP-glucose 4-epimerase activity"/>
    <property type="evidence" value="ECO:0007669"/>
    <property type="project" value="UniProtKB-EC"/>
</dbReference>